<dbReference type="SUPFAM" id="SSF52047">
    <property type="entry name" value="RNI-like"/>
    <property type="match status" value="1"/>
</dbReference>
<evidence type="ECO:0008006" key="2">
    <source>
        <dbReference type="Google" id="ProtNLM"/>
    </source>
</evidence>
<proteinExistence type="predicted"/>
<dbReference type="PANTHER" id="PTHR24114">
    <property type="entry name" value="LEUCINE RICH REPEAT FAMILY PROTEIN"/>
    <property type="match status" value="1"/>
</dbReference>
<reference evidence="1" key="1">
    <citation type="journal article" date="2020" name="Nature">
        <title>Giant virus diversity and host interactions through global metagenomics.</title>
        <authorList>
            <person name="Schulz F."/>
            <person name="Roux S."/>
            <person name="Paez-Espino D."/>
            <person name="Jungbluth S."/>
            <person name="Walsh D.A."/>
            <person name="Denef V.J."/>
            <person name="McMahon K.D."/>
            <person name="Konstantinidis K.T."/>
            <person name="Eloe-Fadrosh E.A."/>
            <person name="Kyrpides N.C."/>
            <person name="Woyke T."/>
        </authorList>
    </citation>
    <scope>NUCLEOTIDE SEQUENCE</scope>
    <source>
        <strain evidence="1">GVMAG-S-1039698-54</strain>
    </source>
</reference>
<evidence type="ECO:0000313" key="1">
    <source>
        <dbReference type="EMBL" id="QHS80226.1"/>
    </source>
</evidence>
<dbReference type="Gene3D" id="3.80.10.10">
    <property type="entry name" value="Ribonuclease Inhibitor"/>
    <property type="match status" value="2"/>
</dbReference>
<dbReference type="InterPro" id="IPR032675">
    <property type="entry name" value="LRR_dom_sf"/>
</dbReference>
<sequence>MNNILDFIPDNSRYLNNFQQSCKLFKSTVQSRLDDIFWTTLEEFLGKKNCEGLKNNTLKKLIIPRYNVWDKRRWARCSPIECSPMHLECLYSILKQNTYIEEIEFSQGTSFKYSEDKKVAQILKTNTTLRSIEYSRMYVSVKPFCDALKHNTTLKELSFYGNAWGSMNIYAISQMLKVNSSLESLCLSESGVDNNGLKLLASALKENSSLKYLGLGTSDEFGIESIIELAKSLKINKSLTSLSLGCNENGFGDDADKIANAMAKMLQYNSTLEYLDLSLGRITGVGVTKLAIGLKNNKSLKDLQLRYCKAGDDGARAIGWLLKHNTTLKSLDLYDNYIGNKGAMYLYHGMVENNTLESITFSPESEDAPEIEWQTWNLLRELAEQKENLIIHHGFGHDPI</sequence>
<protein>
    <recommendedName>
        <fullName evidence="2">RNI-like protein</fullName>
    </recommendedName>
</protein>
<dbReference type="EMBL" id="MN740676">
    <property type="protein sequence ID" value="QHS80226.1"/>
    <property type="molecule type" value="Genomic_DNA"/>
</dbReference>
<dbReference type="InterPro" id="IPR001611">
    <property type="entry name" value="Leu-rich_rpt"/>
</dbReference>
<name>A0A6C0AKT6_9ZZZZ</name>
<dbReference type="AlphaFoldDB" id="A0A6C0AKT6"/>
<dbReference type="PANTHER" id="PTHR24114:SF2">
    <property type="entry name" value="F-BOX DOMAIN-CONTAINING PROTEIN-RELATED"/>
    <property type="match status" value="1"/>
</dbReference>
<dbReference type="SMART" id="SM00368">
    <property type="entry name" value="LRR_RI"/>
    <property type="match status" value="7"/>
</dbReference>
<accession>A0A6C0AKT6</accession>
<dbReference type="InterPro" id="IPR052394">
    <property type="entry name" value="LRR-containing"/>
</dbReference>
<organism evidence="1">
    <name type="scientific">viral metagenome</name>
    <dbReference type="NCBI Taxonomy" id="1070528"/>
    <lineage>
        <taxon>unclassified sequences</taxon>
        <taxon>metagenomes</taxon>
        <taxon>organismal metagenomes</taxon>
    </lineage>
</organism>
<dbReference type="Pfam" id="PF13516">
    <property type="entry name" value="LRR_6"/>
    <property type="match status" value="3"/>
</dbReference>